<dbReference type="Proteomes" id="UP000315215">
    <property type="component" value="Chromosome"/>
</dbReference>
<name>A0A516KK12_9BACI</name>
<dbReference type="RefSeq" id="WP_143896554.1">
    <property type="nucleotide sequence ID" value="NZ_CP041666.1"/>
</dbReference>
<evidence type="ECO:0000313" key="1">
    <source>
        <dbReference type="EMBL" id="QDP41729.1"/>
    </source>
</evidence>
<dbReference type="EMBL" id="CP041666">
    <property type="protein sequence ID" value="QDP41729.1"/>
    <property type="molecule type" value="Genomic_DNA"/>
</dbReference>
<protein>
    <submittedName>
        <fullName evidence="1">Gamma-type small acid-soluble spore protein</fullName>
    </submittedName>
</protein>
<keyword evidence="2" id="KW-1185">Reference proteome</keyword>
<proteinExistence type="predicted"/>
<organism evidence="1 2">
    <name type="scientific">Radiobacillus deserti</name>
    <dbReference type="NCBI Taxonomy" id="2594883"/>
    <lineage>
        <taxon>Bacteria</taxon>
        <taxon>Bacillati</taxon>
        <taxon>Bacillota</taxon>
        <taxon>Bacilli</taxon>
        <taxon>Bacillales</taxon>
        <taxon>Bacillaceae</taxon>
        <taxon>Radiobacillus</taxon>
    </lineage>
</organism>
<evidence type="ECO:0000313" key="2">
    <source>
        <dbReference type="Proteomes" id="UP000315215"/>
    </source>
</evidence>
<accession>A0A516KK12</accession>
<dbReference type="AlphaFoldDB" id="A0A516KK12"/>
<reference evidence="1 2" key="1">
    <citation type="submission" date="2019-07" db="EMBL/GenBank/DDBJ databases">
        <authorList>
            <person name="Li J."/>
        </authorList>
    </citation>
    <scope>NUCLEOTIDE SEQUENCE [LARGE SCALE GENOMIC DNA]</scope>
    <source>
        <strain evidence="1 2">TKL69</strain>
    </source>
</reference>
<sequence length="63" mass="7147">MDDFRAITGTDINKVKEKNSNSGMSYNEAKEFIARTTGGHHTNIYSDTDIQQVRKKLRNSKKG</sequence>
<dbReference type="KEGG" id="aqt:FN924_17035"/>
<gene>
    <name evidence="1" type="ORF">FN924_17035</name>
</gene>
<dbReference type="OrthoDB" id="2738625at2"/>